<dbReference type="AlphaFoldDB" id="A0A212K7Z4"/>
<dbReference type="Pfam" id="PF13192">
    <property type="entry name" value="Thioredoxin_3"/>
    <property type="match status" value="1"/>
</dbReference>
<dbReference type="SUPFAM" id="SSF52833">
    <property type="entry name" value="Thioredoxin-like"/>
    <property type="match status" value="1"/>
</dbReference>
<evidence type="ECO:0000313" key="2">
    <source>
        <dbReference type="EMBL" id="SBW07833.1"/>
    </source>
</evidence>
<organism evidence="2">
    <name type="scientific">uncultured delta proteobacterium</name>
    <dbReference type="NCBI Taxonomy" id="34034"/>
    <lineage>
        <taxon>Bacteria</taxon>
        <taxon>Deltaproteobacteria</taxon>
        <taxon>environmental samples</taxon>
    </lineage>
</organism>
<dbReference type="PANTHER" id="PTHR36450:SF1">
    <property type="entry name" value="THIOREDOXIN"/>
    <property type="match status" value="1"/>
</dbReference>
<dbReference type="Gene3D" id="3.40.30.10">
    <property type="entry name" value="Glutaredoxin"/>
    <property type="match status" value="1"/>
</dbReference>
<dbReference type="InterPro" id="IPR012336">
    <property type="entry name" value="Thioredoxin-like_fold"/>
</dbReference>
<reference evidence="2" key="1">
    <citation type="submission" date="2016-04" db="EMBL/GenBank/DDBJ databases">
        <authorList>
            <person name="Evans L.H."/>
            <person name="Alamgir A."/>
            <person name="Owens N."/>
            <person name="Weber N.D."/>
            <person name="Virtaneva K."/>
            <person name="Barbian K."/>
            <person name="Babar A."/>
            <person name="Rosenke K."/>
        </authorList>
    </citation>
    <scope>NUCLEOTIDE SEQUENCE</scope>
    <source>
        <strain evidence="2">86</strain>
    </source>
</reference>
<sequence>MEKEMQIKVFGPGCAKCTEAEQLVKEVVAAKGGDITVEKVSDLKEMMTLGIMSTPALAIDGVVKCTGRIPTKEEVAAWIAGADSAAPAASTPTGCCCGGKC</sequence>
<gene>
    <name evidence="2" type="ORF">KL86DPRO_30125</name>
</gene>
<dbReference type="NCBIfam" id="TIGR00412">
    <property type="entry name" value="redox_disulf_2"/>
    <property type="match status" value="1"/>
</dbReference>
<proteinExistence type="predicted"/>
<dbReference type="InterPro" id="IPR005243">
    <property type="entry name" value="THIRX-like_proc"/>
</dbReference>
<dbReference type="EMBL" id="FLUQ01000003">
    <property type="protein sequence ID" value="SBW07833.1"/>
    <property type="molecule type" value="Genomic_DNA"/>
</dbReference>
<evidence type="ECO:0000259" key="1">
    <source>
        <dbReference type="Pfam" id="PF13192"/>
    </source>
</evidence>
<protein>
    <submittedName>
        <fullName evidence="2">Redox-active disulfide protein 2 (Modular protein)</fullName>
    </submittedName>
</protein>
<feature type="domain" description="Thioredoxin-like fold" evidence="1">
    <location>
        <begin position="5"/>
        <end position="79"/>
    </location>
</feature>
<name>A0A212K7Z4_9DELT</name>
<dbReference type="PANTHER" id="PTHR36450">
    <property type="entry name" value="THIOREDOXIN"/>
    <property type="match status" value="1"/>
</dbReference>
<dbReference type="InterPro" id="IPR036249">
    <property type="entry name" value="Thioredoxin-like_sf"/>
</dbReference>
<accession>A0A212K7Z4</accession>